<name>A0A210PQ94_MIZYE</name>
<dbReference type="InterPro" id="IPR047153">
    <property type="entry name" value="TRIM45/56/19-like"/>
</dbReference>
<feature type="domain" description="RING-type" evidence="6">
    <location>
        <begin position="25"/>
        <end position="69"/>
    </location>
</feature>
<dbReference type="SMART" id="SM00336">
    <property type="entry name" value="BBOX"/>
    <property type="match status" value="2"/>
</dbReference>
<evidence type="ECO:0000256" key="3">
    <source>
        <dbReference type="ARBA" id="ARBA00022833"/>
    </source>
</evidence>
<feature type="domain" description="B box-type" evidence="7">
    <location>
        <begin position="109"/>
        <end position="153"/>
    </location>
</feature>
<dbReference type="SUPFAM" id="SSF57845">
    <property type="entry name" value="B-box zinc-binding domain"/>
    <property type="match status" value="1"/>
</dbReference>
<evidence type="ECO:0000256" key="4">
    <source>
        <dbReference type="PROSITE-ProRule" id="PRU00024"/>
    </source>
</evidence>
<dbReference type="AlphaFoldDB" id="A0A210PQ94"/>
<dbReference type="PROSITE" id="PS00518">
    <property type="entry name" value="ZF_RING_1"/>
    <property type="match status" value="1"/>
</dbReference>
<dbReference type="PROSITE" id="PS50119">
    <property type="entry name" value="ZF_BBOX"/>
    <property type="match status" value="2"/>
</dbReference>
<dbReference type="GO" id="GO:0008270">
    <property type="term" value="F:zinc ion binding"/>
    <property type="evidence" value="ECO:0007669"/>
    <property type="project" value="UniProtKB-KW"/>
</dbReference>
<dbReference type="Pfam" id="PF00643">
    <property type="entry name" value="zf-B_box"/>
    <property type="match status" value="1"/>
</dbReference>
<dbReference type="InterPro" id="IPR017907">
    <property type="entry name" value="Znf_RING_CS"/>
</dbReference>
<keyword evidence="2 4" id="KW-0863">Zinc-finger</keyword>
<dbReference type="PANTHER" id="PTHR25462">
    <property type="entry name" value="BONUS, ISOFORM C-RELATED"/>
    <property type="match status" value="1"/>
</dbReference>
<protein>
    <submittedName>
        <fullName evidence="8">E3 ubiquitin-protein ligase TRIM56</fullName>
    </submittedName>
</protein>
<sequence length="404" mass="46978">MMAVGGHDPTFHGDWCDETMECLTCRVCRDTLKDPRILECGHTFCLVCIQTVYLGYPEGLNSALCPLCKTRFFPKGRNAGNFPKNYVAMDCLATLKKYDNEERVDPEQEHCEMCEDVDVVQATFYCVECSRYLCRQCEKKHRRLHAAHVSMDLNDIRDTKVHDLLRSHKEDDDCPDHPGSKMTRFCVPCKTPVCEHCYQTPKHRQHRTSPLGAAVESVQHDLSRLRMDVEQHIKELEKCRAYWTNMHGKLEDTHQSMLEKANARAQEIHEMINIKQKRTINEIESYYTATNTDIRGQLDNLEAYLRNNRDLLDKTRAVETVGSACQKLKELTSLTEQLTQNRKQKITWPSTFYKHSIQFLPFRYKKLAARPGIGVVVGKHDYFLLHHYWTFKKISSEDIIASRV</sequence>
<dbReference type="Pfam" id="PF00097">
    <property type="entry name" value="zf-C3HC4"/>
    <property type="match status" value="1"/>
</dbReference>
<dbReference type="InterPro" id="IPR000315">
    <property type="entry name" value="Znf_B-box"/>
</dbReference>
<feature type="coiled-coil region" evidence="5">
    <location>
        <begin position="215"/>
        <end position="278"/>
    </location>
</feature>
<reference evidence="8 9" key="1">
    <citation type="journal article" date="2017" name="Nat. Ecol. Evol.">
        <title>Scallop genome provides insights into evolution of bilaterian karyotype and development.</title>
        <authorList>
            <person name="Wang S."/>
            <person name="Zhang J."/>
            <person name="Jiao W."/>
            <person name="Li J."/>
            <person name="Xun X."/>
            <person name="Sun Y."/>
            <person name="Guo X."/>
            <person name="Huan P."/>
            <person name="Dong B."/>
            <person name="Zhang L."/>
            <person name="Hu X."/>
            <person name="Sun X."/>
            <person name="Wang J."/>
            <person name="Zhao C."/>
            <person name="Wang Y."/>
            <person name="Wang D."/>
            <person name="Huang X."/>
            <person name="Wang R."/>
            <person name="Lv J."/>
            <person name="Li Y."/>
            <person name="Zhang Z."/>
            <person name="Liu B."/>
            <person name="Lu W."/>
            <person name="Hui Y."/>
            <person name="Liang J."/>
            <person name="Zhou Z."/>
            <person name="Hou R."/>
            <person name="Li X."/>
            <person name="Liu Y."/>
            <person name="Li H."/>
            <person name="Ning X."/>
            <person name="Lin Y."/>
            <person name="Zhao L."/>
            <person name="Xing Q."/>
            <person name="Dou J."/>
            <person name="Li Y."/>
            <person name="Mao J."/>
            <person name="Guo H."/>
            <person name="Dou H."/>
            <person name="Li T."/>
            <person name="Mu C."/>
            <person name="Jiang W."/>
            <person name="Fu Q."/>
            <person name="Fu X."/>
            <person name="Miao Y."/>
            <person name="Liu J."/>
            <person name="Yu Q."/>
            <person name="Li R."/>
            <person name="Liao H."/>
            <person name="Li X."/>
            <person name="Kong Y."/>
            <person name="Jiang Z."/>
            <person name="Chourrout D."/>
            <person name="Li R."/>
            <person name="Bao Z."/>
        </authorList>
    </citation>
    <scope>NUCLEOTIDE SEQUENCE [LARGE SCALE GENOMIC DNA]</scope>
    <source>
        <strain evidence="8 9">PY_sf001</strain>
    </source>
</reference>
<evidence type="ECO:0000259" key="6">
    <source>
        <dbReference type="PROSITE" id="PS50089"/>
    </source>
</evidence>
<keyword evidence="5" id="KW-0175">Coiled coil</keyword>
<evidence type="ECO:0000259" key="7">
    <source>
        <dbReference type="PROSITE" id="PS50119"/>
    </source>
</evidence>
<dbReference type="InterPro" id="IPR013083">
    <property type="entry name" value="Znf_RING/FYVE/PHD"/>
</dbReference>
<dbReference type="InterPro" id="IPR018957">
    <property type="entry name" value="Znf_C3HC4_RING-type"/>
</dbReference>
<evidence type="ECO:0000256" key="1">
    <source>
        <dbReference type="ARBA" id="ARBA00022723"/>
    </source>
</evidence>
<evidence type="ECO:0000256" key="5">
    <source>
        <dbReference type="SAM" id="Coils"/>
    </source>
</evidence>
<comment type="caution">
    <text evidence="8">The sequence shown here is derived from an EMBL/GenBank/DDBJ whole genome shotgun (WGS) entry which is preliminary data.</text>
</comment>
<keyword evidence="3" id="KW-0862">Zinc</keyword>
<accession>A0A210PQ94</accession>
<dbReference type="PROSITE" id="PS50089">
    <property type="entry name" value="ZF_RING_2"/>
    <property type="match status" value="1"/>
</dbReference>
<gene>
    <name evidence="8" type="ORF">KP79_PYT23082</name>
</gene>
<evidence type="ECO:0000313" key="8">
    <source>
        <dbReference type="EMBL" id="OWF38670.1"/>
    </source>
</evidence>
<dbReference type="Proteomes" id="UP000242188">
    <property type="component" value="Unassembled WGS sequence"/>
</dbReference>
<dbReference type="OrthoDB" id="6059339at2759"/>
<evidence type="ECO:0000256" key="2">
    <source>
        <dbReference type="ARBA" id="ARBA00022771"/>
    </source>
</evidence>
<dbReference type="Gene3D" id="3.30.40.10">
    <property type="entry name" value="Zinc/RING finger domain, C3HC4 (zinc finger)"/>
    <property type="match status" value="1"/>
</dbReference>
<keyword evidence="9" id="KW-1185">Reference proteome</keyword>
<organism evidence="8 9">
    <name type="scientific">Mizuhopecten yessoensis</name>
    <name type="common">Japanese scallop</name>
    <name type="synonym">Patinopecten yessoensis</name>
    <dbReference type="NCBI Taxonomy" id="6573"/>
    <lineage>
        <taxon>Eukaryota</taxon>
        <taxon>Metazoa</taxon>
        <taxon>Spiralia</taxon>
        <taxon>Lophotrochozoa</taxon>
        <taxon>Mollusca</taxon>
        <taxon>Bivalvia</taxon>
        <taxon>Autobranchia</taxon>
        <taxon>Pteriomorphia</taxon>
        <taxon>Pectinida</taxon>
        <taxon>Pectinoidea</taxon>
        <taxon>Pectinidae</taxon>
        <taxon>Mizuhopecten</taxon>
    </lineage>
</organism>
<dbReference type="PANTHER" id="PTHR25462:SF296">
    <property type="entry name" value="MEIOTIC P26, ISOFORM F"/>
    <property type="match status" value="1"/>
</dbReference>
<feature type="domain" description="B box-type" evidence="7">
    <location>
        <begin position="169"/>
        <end position="211"/>
    </location>
</feature>
<keyword evidence="1" id="KW-0479">Metal-binding</keyword>
<dbReference type="InterPro" id="IPR001841">
    <property type="entry name" value="Znf_RING"/>
</dbReference>
<dbReference type="Gene3D" id="3.30.160.60">
    <property type="entry name" value="Classic Zinc Finger"/>
    <property type="match status" value="1"/>
</dbReference>
<evidence type="ECO:0000313" key="9">
    <source>
        <dbReference type="Proteomes" id="UP000242188"/>
    </source>
</evidence>
<dbReference type="SMART" id="SM00184">
    <property type="entry name" value="RING"/>
    <property type="match status" value="1"/>
</dbReference>
<dbReference type="EMBL" id="NEDP02005559">
    <property type="protein sequence ID" value="OWF38670.1"/>
    <property type="molecule type" value="Genomic_DNA"/>
</dbReference>
<dbReference type="SUPFAM" id="SSF57850">
    <property type="entry name" value="RING/U-box"/>
    <property type="match status" value="1"/>
</dbReference>
<proteinExistence type="predicted"/>